<sequence>MLANTIGVGGDILVIIAFFLLQINRVRSSGLSYLLLNILGSLGVLFSLIYHWNLPAFIMEAAWVIISGYGIYNYFRSSNIKTSA</sequence>
<evidence type="ECO:0000259" key="2">
    <source>
        <dbReference type="Pfam" id="PF26604"/>
    </source>
</evidence>
<evidence type="ECO:0000256" key="1">
    <source>
        <dbReference type="SAM" id="Phobius"/>
    </source>
</evidence>
<feature type="transmembrane region" description="Helical" evidence="1">
    <location>
        <begin position="56"/>
        <end position="75"/>
    </location>
</feature>
<keyword evidence="4" id="KW-1185">Reference proteome</keyword>
<feature type="transmembrane region" description="Helical" evidence="1">
    <location>
        <begin position="30"/>
        <end position="50"/>
    </location>
</feature>
<feature type="domain" description="CBU-0592-like" evidence="2">
    <location>
        <begin position="4"/>
        <end position="77"/>
    </location>
</feature>
<feature type="transmembrane region" description="Helical" evidence="1">
    <location>
        <begin position="6"/>
        <end position="23"/>
    </location>
</feature>
<dbReference type="InterPro" id="IPR058058">
    <property type="entry name" value="CBU_0592-like"/>
</dbReference>
<proteinExistence type="predicted"/>
<protein>
    <recommendedName>
        <fullName evidence="2">CBU-0592-like domain-containing protein</fullName>
    </recommendedName>
</protein>
<keyword evidence="1" id="KW-0472">Membrane</keyword>
<dbReference type="Pfam" id="PF26604">
    <property type="entry name" value="CBU_0592"/>
    <property type="match status" value="1"/>
</dbReference>
<keyword evidence="1" id="KW-1133">Transmembrane helix</keyword>
<gene>
    <name evidence="3" type="ORF">CDV26_00425</name>
</gene>
<evidence type="ECO:0000313" key="3">
    <source>
        <dbReference type="EMBL" id="ASG67055.1"/>
    </source>
</evidence>
<organism evidence="3 4">
    <name type="scientific">Francisella halioticida</name>
    <dbReference type="NCBI Taxonomy" id="549298"/>
    <lineage>
        <taxon>Bacteria</taxon>
        <taxon>Pseudomonadati</taxon>
        <taxon>Pseudomonadota</taxon>
        <taxon>Gammaproteobacteria</taxon>
        <taxon>Thiotrichales</taxon>
        <taxon>Francisellaceae</taxon>
        <taxon>Francisella</taxon>
    </lineage>
</organism>
<name>A0ABN5AUJ6_9GAMM</name>
<dbReference type="EMBL" id="CP022132">
    <property type="protein sequence ID" value="ASG67055.1"/>
    <property type="molecule type" value="Genomic_DNA"/>
</dbReference>
<reference evidence="3 4" key="1">
    <citation type="submission" date="2017-06" db="EMBL/GenBank/DDBJ databases">
        <title>Complete genome of Francisella halioticida.</title>
        <authorList>
            <person name="Sjodin A."/>
        </authorList>
    </citation>
    <scope>NUCLEOTIDE SEQUENCE [LARGE SCALE GENOMIC DNA]</scope>
    <source>
        <strain evidence="3 4">DSM 23729</strain>
    </source>
</reference>
<dbReference type="Proteomes" id="UP000249910">
    <property type="component" value="Chromosome"/>
</dbReference>
<evidence type="ECO:0000313" key="4">
    <source>
        <dbReference type="Proteomes" id="UP000249910"/>
    </source>
</evidence>
<keyword evidence="1" id="KW-0812">Transmembrane</keyword>
<dbReference type="NCBIfam" id="NF047864">
    <property type="entry name" value="CBU_0592_membra"/>
    <property type="match status" value="1"/>
</dbReference>
<accession>A0ABN5AUJ6</accession>